<dbReference type="KEGG" id="uli:ETAA1_39200"/>
<protein>
    <submittedName>
        <fullName evidence="2">Uncharacterized protein</fullName>
    </submittedName>
</protein>
<proteinExistence type="predicted"/>
<dbReference type="Proteomes" id="UP000319576">
    <property type="component" value="Chromosome"/>
</dbReference>
<reference evidence="2 3" key="1">
    <citation type="submission" date="2019-02" db="EMBL/GenBank/DDBJ databases">
        <title>Deep-cultivation of Planctomycetes and their phenomic and genomic characterization uncovers novel biology.</title>
        <authorList>
            <person name="Wiegand S."/>
            <person name="Jogler M."/>
            <person name="Boedeker C."/>
            <person name="Pinto D."/>
            <person name="Vollmers J."/>
            <person name="Rivas-Marin E."/>
            <person name="Kohn T."/>
            <person name="Peeters S.H."/>
            <person name="Heuer A."/>
            <person name="Rast P."/>
            <person name="Oberbeckmann S."/>
            <person name="Bunk B."/>
            <person name="Jeske O."/>
            <person name="Meyerdierks A."/>
            <person name="Storesund J.E."/>
            <person name="Kallscheuer N."/>
            <person name="Luecker S."/>
            <person name="Lage O.M."/>
            <person name="Pohl T."/>
            <person name="Merkel B.J."/>
            <person name="Hornburger P."/>
            <person name="Mueller R.-W."/>
            <person name="Bruemmer F."/>
            <person name="Labrenz M."/>
            <person name="Spormann A.M."/>
            <person name="Op den Camp H."/>
            <person name="Overmann J."/>
            <person name="Amann R."/>
            <person name="Jetten M.S.M."/>
            <person name="Mascher T."/>
            <person name="Medema M.H."/>
            <person name="Devos D.P."/>
            <person name="Kaster A.-K."/>
            <person name="Ovreas L."/>
            <person name="Rohde M."/>
            <person name="Galperin M.Y."/>
            <person name="Jogler C."/>
        </authorList>
    </citation>
    <scope>NUCLEOTIDE SEQUENCE [LARGE SCALE GENOMIC DNA]</scope>
    <source>
        <strain evidence="2 3">ETA_A1</strain>
    </source>
</reference>
<feature type="compositionally biased region" description="Low complexity" evidence="1">
    <location>
        <begin position="115"/>
        <end position="130"/>
    </location>
</feature>
<organism evidence="2 3">
    <name type="scientific">Urbifossiella limnaea</name>
    <dbReference type="NCBI Taxonomy" id="2528023"/>
    <lineage>
        <taxon>Bacteria</taxon>
        <taxon>Pseudomonadati</taxon>
        <taxon>Planctomycetota</taxon>
        <taxon>Planctomycetia</taxon>
        <taxon>Gemmatales</taxon>
        <taxon>Gemmataceae</taxon>
        <taxon>Urbifossiella</taxon>
    </lineage>
</organism>
<evidence type="ECO:0000313" key="2">
    <source>
        <dbReference type="EMBL" id="QDU21946.1"/>
    </source>
</evidence>
<feature type="compositionally biased region" description="Low complexity" evidence="1">
    <location>
        <begin position="90"/>
        <end position="102"/>
    </location>
</feature>
<evidence type="ECO:0000313" key="3">
    <source>
        <dbReference type="Proteomes" id="UP000319576"/>
    </source>
</evidence>
<name>A0A517XWR0_9BACT</name>
<keyword evidence="3" id="KW-1185">Reference proteome</keyword>
<evidence type="ECO:0000256" key="1">
    <source>
        <dbReference type="SAM" id="MobiDB-lite"/>
    </source>
</evidence>
<gene>
    <name evidence="2" type="ORF">ETAA1_39200</name>
</gene>
<dbReference type="EMBL" id="CP036273">
    <property type="protein sequence ID" value="QDU21946.1"/>
    <property type="molecule type" value="Genomic_DNA"/>
</dbReference>
<sequence length="130" mass="13619">MVALRLTARDREALAATARSNADARETRQALALLDLDVGESPTQVTKRYRVGRSTVHEWAAPVGETDRTPGRPHPGRRPVRTAASTARIAGSSSAGPAPAASCWVPPAGYTTDTASSPAMASPLSSFPVR</sequence>
<accession>A0A517XWR0</accession>
<dbReference type="AlphaFoldDB" id="A0A517XWR0"/>
<feature type="region of interest" description="Disordered" evidence="1">
    <location>
        <begin position="60"/>
        <end position="130"/>
    </location>
</feature>